<name>A0ABN1RFH3_9ACTN</name>
<dbReference type="PROSITE" id="PS50850">
    <property type="entry name" value="MFS"/>
    <property type="match status" value="1"/>
</dbReference>
<feature type="transmembrane region" description="Helical" evidence="8">
    <location>
        <begin position="337"/>
        <end position="357"/>
    </location>
</feature>
<evidence type="ECO:0000313" key="11">
    <source>
        <dbReference type="Proteomes" id="UP001500542"/>
    </source>
</evidence>
<feature type="transmembrane region" description="Helical" evidence="8">
    <location>
        <begin position="52"/>
        <end position="71"/>
    </location>
</feature>
<feature type="transmembrane region" description="Helical" evidence="8">
    <location>
        <begin position="17"/>
        <end position="40"/>
    </location>
</feature>
<comment type="similarity">
    <text evidence="2">Belongs to the major facilitator superfamily. EmrB family.</text>
</comment>
<feature type="transmembrane region" description="Helical" evidence="8">
    <location>
        <begin position="409"/>
        <end position="427"/>
    </location>
</feature>
<feature type="transmembrane region" description="Helical" evidence="8">
    <location>
        <begin position="141"/>
        <end position="163"/>
    </location>
</feature>
<evidence type="ECO:0000313" key="10">
    <source>
        <dbReference type="EMBL" id="GAA0956156.1"/>
    </source>
</evidence>
<sequence length="464" mass="48709">MSEQTATTGIDPQLKKLAIALVTGVMAVILDTTIVSVGLHDLGAALGASVSTLQWVSTAYLIAMFVTMPITGWAQSRLGSKRLWLIALSVFTIGSLLCALAWDVTSLIVFRALQGVGGGVMLPLMSTILMQAAKGRNLGRLMAAVSLPAAIGPILGPVVGGIILHYVSWHWMFLVNLPLGVAGLLLALRLFPAGEPGRRVRLDVVGLLLVSPGVVGVIYGLSKVGESGGFGHSEVLVPMIAGVALLAAFWWWAARRGEQALIDLQLFRHRALAVSTALLFLTGIALYGAMLLLPLYWQQIRGEDALGAGLLLVPQGIGALASRSLAGRLTDKIGGRWVAVTGFVVMTIATVPFAFASEETNTWFLMVVLLVRGLGLGAVVIPLMTGAYVGLDHDEMPDASIITRIAQQVGGSFGTAVLAVILTTAATTSARLSDAYGTAFWWATGFTAVAALLSLLLPKQSVKP</sequence>
<feature type="transmembrane region" description="Helical" evidence="8">
    <location>
        <begin position="439"/>
        <end position="457"/>
    </location>
</feature>
<evidence type="ECO:0000256" key="1">
    <source>
        <dbReference type="ARBA" id="ARBA00004651"/>
    </source>
</evidence>
<evidence type="ECO:0000256" key="8">
    <source>
        <dbReference type="SAM" id="Phobius"/>
    </source>
</evidence>
<keyword evidence="11" id="KW-1185">Reference proteome</keyword>
<evidence type="ECO:0000256" key="7">
    <source>
        <dbReference type="ARBA" id="ARBA00023136"/>
    </source>
</evidence>
<feature type="transmembrane region" description="Helical" evidence="8">
    <location>
        <begin position="83"/>
        <end position="102"/>
    </location>
</feature>
<evidence type="ECO:0000256" key="6">
    <source>
        <dbReference type="ARBA" id="ARBA00022989"/>
    </source>
</evidence>
<dbReference type="PANTHER" id="PTHR42718:SF9">
    <property type="entry name" value="MAJOR FACILITATOR SUPERFAMILY MULTIDRUG TRANSPORTER MFSC"/>
    <property type="match status" value="1"/>
</dbReference>
<feature type="transmembrane region" description="Helical" evidence="8">
    <location>
        <begin position="305"/>
        <end position="325"/>
    </location>
</feature>
<dbReference type="Pfam" id="PF07690">
    <property type="entry name" value="MFS_1"/>
    <property type="match status" value="1"/>
</dbReference>
<dbReference type="SUPFAM" id="SSF103473">
    <property type="entry name" value="MFS general substrate transporter"/>
    <property type="match status" value="1"/>
</dbReference>
<dbReference type="Proteomes" id="UP001500542">
    <property type="component" value="Unassembled WGS sequence"/>
</dbReference>
<evidence type="ECO:0000256" key="4">
    <source>
        <dbReference type="ARBA" id="ARBA00022475"/>
    </source>
</evidence>
<feature type="transmembrane region" description="Helical" evidence="8">
    <location>
        <begin position="363"/>
        <end position="389"/>
    </location>
</feature>
<dbReference type="InterPro" id="IPR011701">
    <property type="entry name" value="MFS"/>
</dbReference>
<dbReference type="PANTHER" id="PTHR42718">
    <property type="entry name" value="MAJOR FACILITATOR SUPERFAMILY MULTIDRUG TRANSPORTER MFSC"/>
    <property type="match status" value="1"/>
</dbReference>
<evidence type="ECO:0000256" key="3">
    <source>
        <dbReference type="ARBA" id="ARBA00022448"/>
    </source>
</evidence>
<dbReference type="CDD" id="cd17503">
    <property type="entry name" value="MFS_LmrB_MDR_like"/>
    <property type="match status" value="1"/>
</dbReference>
<comment type="subcellular location">
    <subcellularLocation>
        <location evidence="1">Cell membrane</location>
        <topology evidence="1">Multi-pass membrane protein</topology>
    </subcellularLocation>
</comment>
<keyword evidence="3" id="KW-0813">Transport</keyword>
<evidence type="ECO:0000256" key="2">
    <source>
        <dbReference type="ARBA" id="ARBA00008537"/>
    </source>
</evidence>
<evidence type="ECO:0000259" key="9">
    <source>
        <dbReference type="PROSITE" id="PS50850"/>
    </source>
</evidence>
<dbReference type="InterPro" id="IPR020846">
    <property type="entry name" value="MFS_dom"/>
</dbReference>
<feature type="transmembrane region" description="Helical" evidence="8">
    <location>
        <begin position="233"/>
        <end position="252"/>
    </location>
</feature>
<dbReference type="Gene3D" id="1.20.1250.20">
    <property type="entry name" value="MFS general substrate transporter like domains"/>
    <property type="match status" value="2"/>
</dbReference>
<gene>
    <name evidence="10" type="ORF">GCM10009554_65180</name>
</gene>
<dbReference type="EMBL" id="BAAAHK010000017">
    <property type="protein sequence ID" value="GAA0956156.1"/>
    <property type="molecule type" value="Genomic_DNA"/>
</dbReference>
<dbReference type="NCBIfam" id="TIGR00711">
    <property type="entry name" value="efflux_EmrB"/>
    <property type="match status" value="1"/>
</dbReference>
<accession>A0ABN1RFH3</accession>
<keyword evidence="4" id="KW-1003">Cell membrane</keyword>
<feature type="transmembrane region" description="Helical" evidence="8">
    <location>
        <begin position="108"/>
        <end position="129"/>
    </location>
</feature>
<feature type="transmembrane region" description="Helical" evidence="8">
    <location>
        <begin position="272"/>
        <end position="293"/>
    </location>
</feature>
<comment type="caution">
    <text evidence="10">The sequence shown here is derived from an EMBL/GenBank/DDBJ whole genome shotgun (WGS) entry which is preliminary data.</text>
</comment>
<proteinExistence type="inferred from homology"/>
<dbReference type="RefSeq" id="WP_343979079.1">
    <property type="nucleotide sequence ID" value="NZ_BAAAHK010000017.1"/>
</dbReference>
<feature type="transmembrane region" description="Helical" evidence="8">
    <location>
        <begin position="169"/>
        <end position="188"/>
    </location>
</feature>
<keyword evidence="5 8" id="KW-0812">Transmembrane</keyword>
<feature type="domain" description="Major facilitator superfamily (MFS) profile" evidence="9">
    <location>
        <begin position="17"/>
        <end position="462"/>
    </location>
</feature>
<evidence type="ECO:0000256" key="5">
    <source>
        <dbReference type="ARBA" id="ARBA00022692"/>
    </source>
</evidence>
<dbReference type="InterPro" id="IPR004638">
    <property type="entry name" value="EmrB-like"/>
</dbReference>
<feature type="transmembrane region" description="Helical" evidence="8">
    <location>
        <begin position="200"/>
        <end position="221"/>
    </location>
</feature>
<organism evidence="10 11">
    <name type="scientific">Kribbella koreensis</name>
    <dbReference type="NCBI Taxonomy" id="57909"/>
    <lineage>
        <taxon>Bacteria</taxon>
        <taxon>Bacillati</taxon>
        <taxon>Actinomycetota</taxon>
        <taxon>Actinomycetes</taxon>
        <taxon>Propionibacteriales</taxon>
        <taxon>Kribbellaceae</taxon>
        <taxon>Kribbella</taxon>
    </lineage>
</organism>
<keyword evidence="7 8" id="KW-0472">Membrane</keyword>
<protein>
    <submittedName>
        <fullName evidence="10">MDR family MFS transporter</fullName>
    </submittedName>
</protein>
<reference evidence="10 11" key="1">
    <citation type="journal article" date="2019" name="Int. J. Syst. Evol. Microbiol.">
        <title>The Global Catalogue of Microorganisms (GCM) 10K type strain sequencing project: providing services to taxonomists for standard genome sequencing and annotation.</title>
        <authorList>
            <consortium name="The Broad Institute Genomics Platform"/>
            <consortium name="The Broad Institute Genome Sequencing Center for Infectious Disease"/>
            <person name="Wu L."/>
            <person name="Ma J."/>
        </authorList>
    </citation>
    <scope>NUCLEOTIDE SEQUENCE [LARGE SCALE GENOMIC DNA]</scope>
    <source>
        <strain evidence="10 11">JCM 10977</strain>
    </source>
</reference>
<keyword evidence="6 8" id="KW-1133">Transmembrane helix</keyword>
<dbReference type="InterPro" id="IPR036259">
    <property type="entry name" value="MFS_trans_sf"/>
</dbReference>